<gene>
    <name evidence="2" type="ORF">CLV52_1273</name>
</gene>
<evidence type="ECO:0000259" key="1">
    <source>
        <dbReference type="Pfam" id="PF12688"/>
    </source>
</evidence>
<evidence type="ECO:0000313" key="3">
    <source>
        <dbReference type="Proteomes" id="UP000295344"/>
    </source>
</evidence>
<accession>A0A4R7FSE1</accession>
<dbReference type="Gene3D" id="1.25.40.10">
    <property type="entry name" value="Tetratricopeptide repeat domain"/>
    <property type="match status" value="1"/>
</dbReference>
<proteinExistence type="predicted"/>
<dbReference type="AlphaFoldDB" id="A0A4R7FSE1"/>
<keyword evidence="3" id="KW-1185">Reference proteome</keyword>
<feature type="domain" description="Tetratrico peptide repeat group 5" evidence="1">
    <location>
        <begin position="22"/>
        <end position="77"/>
    </location>
</feature>
<dbReference type="RefSeq" id="WP_246017981.1">
    <property type="nucleotide sequence ID" value="NZ_BAAARP010000001.1"/>
</dbReference>
<comment type="caution">
    <text evidence="2">The sequence shown here is derived from an EMBL/GenBank/DDBJ whole genome shotgun (WGS) entry which is preliminary data.</text>
</comment>
<protein>
    <submittedName>
        <fullName evidence="2">Tetratricopeptide repeat protein</fullName>
    </submittedName>
</protein>
<evidence type="ECO:0000313" key="2">
    <source>
        <dbReference type="EMBL" id="TDS80706.1"/>
    </source>
</evidence>
<name>A0A4R7FSE1_9MICO</name>
<organism evidence="2 3">
    <name type="scientific">Amnibacterium kyonggiense</name>
    <dbReference type="NCBI Taxonomy" id="595671"/>
    <lineage>
        <taxon>Bacteria</taxon>
        <taxon>Bacillati</taxon>
        <taxon>Actinomycetota</taxon>
        <taxon>Actinomycetes</taxon>
        <taxon>Micrococcales</taxon>
        <taxon>Microbacteriaceae</taxon>
        <taxon>Amnibacterium</taxon>
    </lineage>
</organism>
<sequence length="92" mass="9995">MRSGPRAFEALQSEHPDEPRLVHEVAGAYDTAGDQERAAPLYERALAAGLAGDVLRRCLEQRGSTLRNLGRYAAAAAGNAEHLLERDRAPWG</sequence>
<reference evidence="2 3" key="1">
    <citation type="submission" date="2019-03" db="EMBL/GenBank/DDBJ databases">
        <title>Genomic Encyclopedia of Archaeal and Bacterial Type Strains, Phase II (KMG-II): from individual species to whole genera.</title>
        <authorList>
            <person name="Goeker M."/>
        </authorList>
    </citation>
    <scope>NUCLEOTIDE SEQUENCE [LARGE SCALE GENOMIC DNA]</scope>
    <source>
        <strain evidence="2 3">DSM 24782</strain>
    </source>
</reference>
<dbReference type="Proteomes" id="UP000295344">
    <property type="component" value="Unassembled WGS sequence"/>
</dbReference>
<dbReference type="EMBL" id="SOAM01000001">
    <property type="protein sequence ID" value="TDS80706.1"/>
    <property type="molecule type" value="Genomic_DNA"/>
</dbReference>
<dbReference type="Pfam" id="PF12688">
    <property type="entry name" value="TPR_5"/>
    <property type="match status" value="1"/>
</dbReference>
<dbReference type="SUPFAM" id="SSF48452">
    <property type="entry name" value="TPR-like"/>
    <property type="match status" value="1"/>
</dbReference>
<dbReference type="InterPro" id="IPR041656">
    <property type="entry name" value="TPR_5"/>
</dbReference>
<dbReference type="InterPro" id="IPR011990">
    <property type="entry name" value="TPR-like_helical_dom_sf"/>
</dbReference>